<evidence type="ECO:0000313" key="3">
    <source>
        <dbReference type="Proteomes" id="UP000001056"/>
    </source>
</evidence>
<dbReference type="VEuPathDB" id="FungiDB:CHGG_05961"/>
<dbReference type="GeneID" id="4390806"/>
<dbReference type="RefSeq" id="XP_001222056.1">
    <property type="nucleotide sequence ID" value="XM_001222055.1"/>
</dbReference>
<dbReference type="AlphaFoldDB" id="Q2H5V4"/>
<reference evidence="3" key="1">
    <citation type="journal article" date="2015" name="Genome Announc.">
        <title>Draft genome sequence of the cellulolytic fungus Chaetomium globosum.</title>
        <authorList>
            <person name="Cuomo C.A."/>
            <person name="Untereiner W.A."/>
            <person name="Ma L.-J."/>
            <person name="Grabherr M."/>
            <person name="Birren B.W."/>
        </authorList>
    </citation>
    <scope>NUCLEOTIDE SEQUENCE [LARGE SCALE GENOMIC DNA]</scope>
    <source>
        <strain evidence="3">ATCC 6205 / CBS 148.51 / DSM 1962 / NBRC 6347 / NRRL 1970</strain>
    </source>
</reference>
<feature type="signal peptide" evidence="1">
    <location>
        <begin position="1"/>
        <end position="32"/>
    </location>
</feature>
<sequence length="142" mass="15351">MKGAVEKSRGKALASFFSLLLLPSISIDACAGSSSSSSYHQQHPQRRHGAFFARQLGGSWEGGRGRAYGADTVSTHTPRPWVRRRVFLSDILQKRGADDFFSAPLSRLALPAAQARVGGQLVQGLLSLPGGGNWARYERGRV</sequence>
<dbReference type="Proteomes" id="UP000001056">
    <property type="component" value="Unassembled WGS sequence"/>
</dbReference>
<dbReference type="HOGENOM" id="CLU_1815577_0_0_1"/>
<keyword evidence="1" id="KW-0732">Signal</keyword>
<proteinExistence type="predicted"/>
<keyword evidence="3" id="KW-1185">Reference proteome</keyword>
<evidence type="ECO:0000256" key="1">
    <source>
        <dbReference type="SAM" id="SignalP"/>
    </source>
</evidence>
<evidence type="ECO:0000313" key="2">
    <source>
        <dbReference type="EMBL" id="EAQ89342.1"/>
    </source>
</evidence>
<feature type="chain" id="PRO_5004208842" description="Secreted protein" evidence="1">
    <location>
        <begin position="33"/>
        <end position="142"/>
    </location>
</feature>
<dbReference type="InParanoid" id="Q2H5V4"/>
<name>Q2H5V4_CHAGB</name>
<accession>Q2H5V4</accession>
<evidence type="ECO:0008006" key="4">
    <source>
        <dbReference type="Google" id="ProtNLM"/>
    </source>
</evidence>
<organism evidence="2 3">
    <name type="scientific">Chaetomium globosum (strain ATCC 6205 / CBS 148.51 / DSM 1962 / NBRC 6347 / NRRL 1970)</name>
    <name type="common">Soil fungus</name>
    <dbReference type="NCBI Taxonomy" id="306901"/>
    <lineage>
        <taxon>Eukaryota</taxon>
        <taxon>Fungi</taxon>
        <taxon>Dikarya</taxon>
        <taxon>Ascomycota</taxon>
        <taxon>Pezizomycotina</taxon>
        <taxon>Sordariomycetes</taxon>
        <taxon>Sordariomycetidae</taxon>
        <taxon>Sordariales</taxon>
        <taxon>Chaetomiaceae</taxon>
        <taxon>Chaetomium</taxon>
    </lineage>
</organism>
<protein>
    <recommendedName>
        <fullName evidence="4">Secreted protein</fullName>
    </recommendedName>
</protein>
<dbReference type="EMBL" id="CH408031">
    <property type="protein sequence ID" value="EAQ89342.1"/>
    <property type="molecule type" value="Genomic_DNA"/>
</dbReference>
<gene>
    <name evidence="2" type="ORF">CHGG_05961</name>
</gene>